<dbReference type="EMBL" id="CP136890">
    <property type="protein sequence ID" value="WOK91692.1"/>
    <property type="molecule type" value="Genomic_DNA"/>
</dbReference>
<feature type="region of interest" description="Disordered" evidence="1">
    <location>
        <begin position="1"/>
        <end position="84"/>
    </location>
</feature>
<feature type="compositionally biased region" description="Low complexity" evidence="1">
    <location>
        <begin position="738"/>
        <end position="748"/>
    </location>
</feature>
<sequence length="783" mass="85919">MATARSPSPNPSRPRTPDVRKSCTSIPSSMSGHHHRNHGCRSPSPSRRASLEHKENERDLSNASKPSAATARSPASGMSSSLAKGTKSFMAPTISATSKAVTASPRRTILAEKNEAVPSAVVRSSLTSLLAESRASEEVPVRREAGLGTRSHQDAAKAPKESSGMFSAVSDPRTVDLEIKNLCASGVLSPYRLSPAAPMAPLDVDPFLPPYDPHTNYLSPRPRFLHYRPNPRIDQCLFDESGLTEDAVDGKRLEDSFTSESCEDTQGQVEEEQSTNLEKDCQESSSSSEVELMGGDTINSPVPEPEFDTKPTGKGRFFTWYKFTSFLLVLAIACFFGSFMGCPVMPSSSMLKTPPDISAMDRLHVMDYLAASAINFKQVGRRLGKSLIFFASYATVTTISREEFGPIFLANLTASIVEQRLDIDHSYIIEHTNRGIDKEQPFEGEVQQSVEEDEVKFSGDEQEDDTMYEDGKSGIDVAEEPEEIPPFEEEIEEATMDKHEDDVSRDELQGGTVFEDEHSEIYVTQDLEESDVLLDDSEVHEKLQNDGTEECNSVKKIEETEINKNVGVGIDAIKSESYNELELNNDFVTEYVHDYGASFASEHSGSDKTPLVSGDEHELSSNLLQENVSLHGSDGKFAAGIFSAVSLLAALFVFLLMKQKKIPLFDNKLEVPPAKEISKSVSGSSESHGLAKGSPFENNPVDMLLADSGPTEFSSSLHSSTPRKEMEETLSQDRRDSVVSLSSTSYGSFTTYEKCSAKKGNRDEEVMTPVRRSSRLRNQIASP</sequence>
<dbReference type="PANTHER" id="PTHR34775:SF4">
    <property type="entry name" value="TRANSMEMBRANE PROTEIN"/>
    <property type="match status" value="1"/>
</dbReference>
<feature type="compositionally biased region" description="Basic and acidic residues" evidence="1">
    <location>
        <begin position="49"/>
        <end position="60"/>
    </location>
</feature>
<evidence type="ECO:0000313" key="4">
    <source>
        <dbReference type="Proteomes" id="UP001327560"/>
    </source>
</evidence>
<feature type="region of interest" description="Disordered" evidence="1">
    <location>
        <begin position="131"/>
        <end position="167"/>
    </location>
</feature>
<evidence type="ECO:0000256" key="2">
    <source>
        <dbReference type="SAM" id="Phobius"/>
    </source>
</evidence>
<protein>
    <submittedName>
        <fullName evidence="3">Uncharacterized protein</fullName>
    </submittedName>
</protein>
<dbReference type="Proteomes" id="UP001327560">
    <property type="component" value="Chromosome 1"/>
</dbReference>
<feature type="compositionally biased region" description="Basic and acidic residues" evidence="1">
    <location>
        <begin position="134"/>
        <end position="160"/>
    </location>
</feature>
<feature type="compositionally biased region" description="Polar residues" evidence="1">
    <location>
        <begin position="22"/>
        <end position="31"/>
    </location>
</feature>
<feature type="compositionally biased region" description="Basic and acidic residues" evidence="1">
    <location>
        <begin position="722"/>
        <end position="737"/>
    </location>
</feature>
<organism evidence="3 4">
    <name type="scientific">Canna indica</name>
    <name type="common">Indian-shot</name>
    <dbReference type="NCBI Taxonomy" id="4628"/>
    <lineage>
        <taxon>Eukaryota</taxon>
        <taxon>Viridiplantae</taxon>
        <taxon>Streptophyta</taxon>
        <taxon>Embryophyta</taxon>
        <taxon>Tracheophyta</taxon>
        <taxon>Spermatophyta</taxon>
        <taxon>Magnoliopsida</taxon>
        <taxon>Liliopsida</taxon>
        <taxon>Zingiberales</taxon>
        <taxon>Cannaceae</taxon>
        <taxon>Canna</taxon>
    </lineage>
</organism>
<dbReference type="AlphaFoldDB" id="A0AAQ3JL91"/>
<keyword evidence="4" id="KW-1185">Reference proteome</keyword>
<feature type="transmembrane region" description="Helical" evidence="2">
    <location>
        <begin position="320"/>
        <end position="340"/>
    </location>
</feature>
<dbReference type="PANTHER" id="PTHR34775">
    <property type="entry name" value="TRANSMEMBRANE PROTEIN"/>
    <property type="match status" value="1"/>
</dbReference>
<feature type="region of interest" description="Disordered" evidence="1">
    <location>
        <begin position="252"/>
        <end position="286"/>
    </location>
</feature>
<evidence type="ECO:0000313" key="3">
    <source>
        <dbReference type="EMBL" id="WOK91692.1"/>
    </source>
</evidence>
<proteinExistence type="predicted"/>
<keyword evidence="2" id="KW-0472">Membrane</keyword>
<reference evidence="3 4" key="1">
    <citation type="submission" date="2023-10" db="EMBL/GenBank/DDBJ databases">
        <title>Chromosome-scale genome assembly provides insights into flower coloration mechanisms of Canna indica.</title>
        <authorList>
            <person name="Li C."/>
        </authorList>
    </citation>
    <scope>NUCLEOTIDE SEQUENCE [LARGE SCALE GENOMIC DNA]</scope>
    <source>
        <tissue evidence="3">Flower</tissue>
    </source>
</reference>
<accession>A0AAQ3JL91</accession>
<feature type="region of interest" description="Disordered" evidence="1">
    <location>
        <begin position="677"/>
        <end position="783"/>
    </location>
</feature>
<feature type="transmembrane region" description="Helical" evidence="2">
    <location>
        <begin position="637"/>
        <end position="657"/>
    </location>
</feature>
<name>A0AAQ3JL91_9LILI</name>
<gene>
    <name evidence="3" type="ORF">Cni_G00383</name>
</gene>
<keyword evidence="2" id="KW-0812">Transmembrane</keyword>
<feature type="compositionally biased region" description="Polar residues" evidence="1">
    <location>
        <begin position="711"/>
        <end position="720"/>
    </location>
</feature>
<feature type="compositionally biased region" description="Polar residues" evidence="1">
    <location>
        <begin position="256"/>
        <end position="268"/>
    </location>
</feature>
<evidence type="ECO:0000256" key="1">
    <source>
        <dbReference type="SAM" id="MobiDB-lite"/>
    </source>
</evidence>
<keyword evidence="2" id="KW-1133">Transmembrane helix</keyword>